<sequence>MKYLIIACLVFWSLLLHAQVKPYTFEECVEYALENGTDIKRSQNNLELQEAYLNQSKASRLPNLQLGVNQQFEKTSIYDNSTGTWGKNDYTSLNASIGSKMTIYNGGKIKNLINQSKNNAESAQYSLVAAKEQISLEVLSAFIDVLYAKENLQNKRLQLEESEKQYEYAKAKYEAGTLSRTDFLNVKSQVATDKTNLAEAESNYRMMLVSLMQVINMPVQDDFTIVQPDVDSIVSQNITTNPEDVYSIALEQQPNIKAAALNLKSAEVGVEIAKAQALPNLSLSAGLGTSFNSEFSAVDFGNQLTNRINPYVGISLSIPVFQQKQAKTSVKVARIQSKDIALELMEIKNNLRKSIEQACSSYQTAQTNFMALQEALEAEQESYNLASEKFAQGMVNSFDLLLSKNNLVKIRNKFIQAKYNLVLQKKIIEYYLGEQIKL</sequence>
<accession>A0A7D4BDG7</accession>
<proteinExistence type="inferred from homology"/>
<evidence type="ECO:0000256" key="8">
    <source>
        <dbReference type="SAM" id="Coils"/>
    </source>
</evidence>
<dbReference type="PANTHER" id="PTHR30026">
    <property type="entry name" value="OUTER MEMBRANE PROTEIN TOLC"/>
    <property type="match status" value="1"/>
</dbReference>
<evidence type="ECO:0000256" key="9">
    <source>
        <dbReference type="SAM" id="SignalP"/>
    </source>
</evidence>
<evidence type="ECO:0000256" key="6">
    <source>
        <dbReference type="ARBA" id="ARBA00023136"/>
    </source>
</evidence>
<dbReference type="PANTHER" id="PTHR30026:SF20">
    <property type="entry name" value="OUTER MEMBRANE PROTEIN TOLC"/>
    <property type="match status" value="1"/>
</dbReference>
<comment type="subcellular location">
    <subcellularLocation>
        <location evidence="1">Cell outer membrane</location>
    </subcellularLocation>
</comment>
<evidence type="ECO:0000256" key="3">
    <source>
        <dbReference type="ARBA" id="ARBA00022448"/>
    </source>
</evidence>
<keyword evidence="8" id="KW-0175">Coiled coil</keyword>
<dbReference type="Proteomes" id="UP000500961">
    <property type="component" value="Chromosome"/>
</dbReference>
<keyword evidence="6" id="KW-0472">Membrane</keyword>
<keyword evidence="3" id="KW-0813">Transport</keyword>
<evidence type="ECO:0000256" key="7">
    <source>
        <dbReference type="ARBA" id="ARBA00023237"/>
    </source>
</evidence>
<keyword evidence="7" id="KW-0998">Cell outer membrane</keyword>
<organism evidence="10 11">
    <name type="scientific">Tenuifilum thalassicum</name>
    <dbReference type="NCBI Taxonomy" id="2590900"/>
    <lineage>
        <taxon>Bacteria</taxon>
        <taxon>Pseudomonadati</taxon>
        <taxon>Bacteroidota</taxon>
        <taxon>Bacteroidia</taxon>
        <taxon>Bacteroidales</taxon>
        <taxon>Tenuifilaceae</taxon>
        <taxon>Tenuifilum</taxon>
    </lineage>
</organism>
<dbReference type="GO" id="GO:0009279">
    <property type="term" value="C:cell outer membrane"/>
    <property type="evidence" value="ECO:0007669"/>
    <property type="project" value="UniProtKB-SubCell"/>
</dbReference>
<protein>
    <submittedName>
        <fullName evidence="10">TolC family protein</fullName>
    </submittedName>
</protein>
<dbReference type="GO" id="GO:1990281">
    <property type="term" value="C:efflux pump complex"/>
    <property type="evidence" value="ECO:0007669"/>
    <property type="project" value="TreeGrafter"/>
</dbReference>
<evidence type="ECO:0000313" key="10">
    <source>
        <dbReference type="EMBL" id="QKG79318.1"/>
    </source>
</evidence>
<dbReference type="SUPFAM" id="SSF56954">
    <property type="entry name" value="Outer membrane efflux proteins (OEP)"/>
    <property type="match status" value="1"/>
</dbReference>
<evidence type="ECO:0000256" key="1">
    <source>
        <dbReference type="ARBA" id="ARBA00004442"/>
    </source>
</evidence>
<name>A0A7D4BDG7_9BACT</name>
<feature type="chain" id="PRO_5029878460" evidence="9">
    <location>
        <begin position="19"/>
        <end position="438"/>
    </location>
</feature>
<evidence type="ECO:0000256" key="5">
    <source>
        <dbReference type="ARBA" id="ARBA00022692"/>
    </source>
</evidence>
<dbReference type="EMBL" id="CP041345">
    <property type="protein sequence ID" value="QKG79318.1"/>
    <property type="molecule type" value="Genomic_DNA"/>
</dbReference>
<dbReference type="KEGG" id="ttz:FHG85_03245"/>
<evidence type="ECO:0000256" key="2">
    <source>
        <dbReference type="ARBA" id="ARBA00007613"/>
    </source>
</evidence>
<gene>
    <name evidence="10" type="ORF">FHG85_03245</name>
</gene>
<reference evidence="10 11" key="1">
    <citation type="submission" date="2019-07" db="EMBL/GenBank/DDBJ databases">
        <title>Thalassofilum flectens gen. nov., sp. nov., a novel moderate thermophilic anaerobe from a shallow sea hot spring in Kunashir Island (Russia), representing a new family in the order Bacteroidales, and proposal of Thalassofilacea fam. nov.</title>
        <authorList>
            <person name="Kochetkova T.V."/>
            <person name="Podosokorskaya O.A."/>
            <person name="Novikov A."/>
            <person name="Elcheninov A.G."/>
            <person name="Toshchakov S.V."/>
            <person name="Kublanov I.V."/>
        </authorList>
    </citation>
    <scope>NUCLEOTIDE SEQUENCE [LARGE SCALE GENOMIC DNA]</scope>
    <source>
        <strain evidence="10 11">38-H</strain>
    </source>
</reference>
<evidence type="ECO:0000313" key="11">
    <source>
        <dbReference type="Proteomes" id="UP000500961"/>
    </source>
</evidence>
<keyword evidence="4" id="KW-1134">Transmembrane beta strand</keyword>
<feature type="coiled-coil region" evidence="8">
    <location>
        <begin position="113"/>
        <end position="172"/>
    </location>
</feature>
<dbReference type="GO" id="GO:0015562">
    <property type="term" value="F:efflux transmembrane transporter activity"/>
    <property type="evidence" value="ECO:0007669"/>
    <property type="project" value="InterPro"/>
</dbReference>
<evidence type="ECO:0000256" key="4">
    <source>
        <dbReference type="ARBA" id="ARBA00022452"/>
    </source>
</evidence>
<dbReference type="Gene3D" id="1.20.1600.10">
    <property type="entry name" value="Outer membrane efflux proteins (OEP)"/>
    <property type="match status" value="1"/>
</dbReference>
<feature type="signal peptide" evidence="9">
    <location>
        <begin position="1"/>
        <end position="18"/>
    </location>
</feature>
<dbReference type="AlphaFoldDB" id="A0A7D4BDG7"/>
<comment type="similarity">
    <text evidence="2">Belongs to the outer membrane factor (OMF) (TC 1.B.17) family.</text>
</comment>
<keyword evidence="11" id="KW-1185">Reference proteome</keyword>
<dbReference type="RefSeq" id="WP_173072950.1">
    <property type="nucleotide sequence ID" value="NZ_CP041345.1"/>
</dbReference>
<keyword evidence="5" id="KW-0812">Transmembrane</keyword>
<dbReference type="Pfam" id="PF02321">
    <property type="entry name" value="OEP"/>
    <property type="match status" value="2"/>
</dbReference>
<dbReference type="GO" id="GO:0015288">
    <property type="term" value="F:porin activity"/>
    <property type="evidence" value="ECO:0007669"/>
    <property type="project" value="TreeGrafter"/>
</dbReference>
<keyword evidence="9" id="KW-0732">Signal</keyword>
<dbReference type="InterPro" id="IPR051906">
    <property type="entry name" value="TolC-like"/>
</dbReference>
<dbReference type="InterPro" id="IPR003423">
    <property type="entry name" value="OMP_efflux"/>
</dbReference>